<evidence type="ECO:0000256" key="13">
    <source>
        <dbReference type="ARBA" id="ARBA00022723"/>
    </source>
</evidence>
<comment type="function">
    <text evidence="3 17">General (non sugar-specific) component of the phosphoenolpyruvate-dependent sugar phosphotransferase system (sugar PTS). This major carbohydrate active-transport system catalyzes the phosphorylation of incoming sugar substrates concomitantly with their translocation across the cell membrane. Enzyme I transfers the phosphoryl group from phosphoenolpyruvate (PEP) to the phosphoryl carrier protein (HPr).</text>
</comment>
<comment type="subcellular location">
    <subcellularLocation>
        <location evidence="4 17">Cytoplasm</location>
    </subcellularLocation>
</comment>
<evidence type="ECO:0000256" key="14">
    <source>
        <dbReference type="ARBA" id="ARBA00022777"/>
    </source>
</evidence>
<evidence type="ECO:0000256" key="15">
    <source>
        <dbReference type="ARBA" id="ARBA00022842"/>
    </source>
</evidence>
<sequence>MTGVHEADRDKHVRTRYHGIGVSPGRAVGPIARVFPRVSEPRARFLPPERHADAEVERIYEAAKQTAENLSLRAQLAAGQAAEVLTTAAQIAEDPVLLEGASDLVRSRQLVPTRAVWEAAGSLADQLREMGGYLAERALDVYDVRDRIIARLIGRPAPGLPTPDREHILWASDLAPSDAAQLDAAKVLGIVLQEGGPTSHTAIVARELGIPAVVAAQSSSALKDGDIVLINGAAGTVTLDPTEEQIAAAQQQIVRREFSGTGQLADGHHVPLLANISDAAGARAAREMKAEGIGLLRTELWFLGYPEEPSVADQVEKFTDVFTAAPNGRIVVRTLDAGSDKPMPFLPMGHEANPALGVRGYRMVRKFPDVLTRQLDAIAQAQRATGADVHVMAPMISTVSEASDFVDACRARGLNHAGIMVEVPSSALRAGQILASADFASIGTNDLSQYTMGADRLQGVLADLADPWHPAVLDLIKLTCAGGAQQDRPVGVCGEAAADPALAIVLVGLGVSTLSMTPRSIPDVAAALGAVTLAEAREAAGIALAASGARSARQAVRDRLDALTELGL</sequence>
<evidence type="ECO:0000256" key="12">
    <source>
        <dbReference type="ARBA" id="ARBA00022683"/>
    </source>
</evidence>
<dbReference type="InterPro" id="IPR040442">
    <property type="entry name" value="Pyrv_kinase-like_dom_sf"/>
</dbReference>
<evidence type="ECO:0000256" key="4">
    <source>
        <dbReference type="ARBA" id="ARBA00004496"/>
    </source>
</evidence>
<dbReference type="PIRSF" id="PIRSF000732">
    <property type="entry name" value="PTS_enzyme_I"/>
    <property type="match status" value="1"/>
</dbReference>
<evidence type="ECO:0000256" key="20">
    <source>
        <dbReference type="PIRSR" id="PIRSR000732-3"/>
    </source>
</evidence>
<evidence type="ECO:0000259" key="21">
    <source>
        <dbReference type="Pfam" id="PF00391"/>
    </source>
</evidence>
<dbReference type="GO" id="GO:0008965">
    <property type="term" value="F:phosphoenolpyruvate-protein phosphotransferase activity"/>
    <property type="evidence" value="ECO:0007669"/>
    <property type="project" value="UniProtKB-EC"/>
</dbReference>
<evidence type="ECO:0000256" key="19">
    <source>
        <dbReference type="PIRSR" id="PIRSR000732-2"/>
    </source>
</evidence>
<dbReference type="AlphaFoldDB" id="A0A1H4CEP4"/>
<evidence type="ECO:0000256" key="18">
    <source>
        <dbReference type="PIRSR" id="PIRSR000732-1"/>
    </source>
</evidence>
<dbReference type="Pfam" id="PF00391">
    <property type="entry name" value="PEP-utilizers"/>
    <property type="match status" value="1"/>
</dbReference>
<dbReference type="InterPro" id="IPR008731">
    <property type="entry name" value="PTS_EIN"/>
</dbReference>
<keyword evidence="9 17" id="KW-0963">Cytoplasm</keyword>
<dbReference type="InterPro" id="IPR036637">
    <property type="entry name" value="Phosphohistidine_dom_sf"/>
</dbReference>
<feature type="binding site" evidence="20">
    <location>
        <position position="446"/>
    </location>
    <ligand>
        <name>Mg(2+)</name>
        <dbReference type="ChEBI" id="CHEBI:18420"/>
    </ligand>
</feature>
<dbReference type="NCBIfam" id="TIGR01417">
    <property type="entry name" value="PTS_I_fam"/>
    <property type="match status" value="1"/>
</dbReference>
<dbReference type="GO" id="GO:0016301">
    <property type="term" value="F:kinase activity"/>
    <property type="evidence" value="ECO:0007669"/>
    <property type="project" value="UniProtKB-KW"/>
</dbReference>
<dbReference type="InterPro" id="IPR008279">
    <property type="entry name" value="PEP-util_enz_mobile_dom"/>
</dbReference>
<dbReference type="GO" id="GO:0009401">
    <property type="term" value="P:phosphoenolpyruvate-dependent sugar phosphotransferase system"/>
    <property type="evidence" value="ECO:0007669"/>
    <property type="project" value="UniProtKB-KW"/>
</dbReference>
<feature type="binding site" evidence="20">
    <location>
        <position position="422"/>
    </location>
    <ligand>
        <name>Mg(2+)</name>
        <dbReference type="ChEBI" id="CHEBI:18420"/>
    </ligand>
</feature>
<evidence type="ECO:0000256" key="10">
    <source>
        <dbReference type="ARBA" id="ARBA00022597"/>
    </source>
</evidence>
<evidence type="ECO:0000313" key="24">
    <source>
        <dbReference type="EMBL" id="SEA58905.1"/>
    </source>
</evidence>
<keyword evidence="13 17" id="KW-0479">Metal-binding</keyword>
<feature type="binding site" evidence="19">
    <location>
        <position position="456"/>
    </location>
    <ligand>
        <name>phosphoenolpyruvate</name>
        <dbReference type="ChEBI" id="CHEBI:58702"/>
    </ligand>
</feature>
<feature type="binding site" evidence="19">
    <location>
        <position position="333"/>
    </location>
    <ligand>
        <name>phosphoenolpyruvate</name>
        <dbReference type="ChEBI" id="CHEBI:58702"/>
    </ligand>
</feature>
<dbReference type="InterPro" id="IPR036618">
    <property type="entry name" value="PtsI_HPr-bd_sf"/>
</dbReference>
<dbReference type="PRINTS" id="PR01736">
    <property type="entry name" value="PHPHTRNFRASE"/>
</dbReference>
<dbReference type="SUPFAM" id="SSF51621">
    <property type="entry name" value="Phosphoenolpyruvate/pyruvate domain"/>
    <property type="match status" value="1"/>
</dbReference>
<keyword evidence="25" id="KW-1185">Reference proteome</keyword>
<dbReference type="OrthoDB" id="9765468at2"/>
<dbReference type="SUPFAM" id="SSF47831">
    <property type="entry name" value="Enzyme I of the PEP:sugar phosphotransferase system HPr-binding (sub)domain"/>
    <property type="match status" value="1"/>
</dbReference>
<protein>
    <recommendedName>
        <fullName evidence="7 17">Phosphoenolpyruvate-protein phosphotransferase</fullName>
        <ecNumber evidence="6 17">2.7.3.9</ecNumber>
    </recommendedName>
    <alternativeName>
        <fullName evidence="16 17">Phosphotransferase system, enzyme I</fullName>
    </alternativeName>
</protein>
<dbReference type="EMBL" id="FNQV01000012">
    <property type="protein sequence ID" value="SEA58905.1"/>
    <property type="molecule type" value="Genomic_DNA"/>
</dbReference>
<keyword evidence="15 17" id="KW-0460">Magnesium</keyword>
<dbReference type="Gene3D" id="1.10.274.10">
    <property type="entry name" value="PtsI, HPr-binding domain"/>
    <property type="match status" value="1"/>
</dbReference>
<keyword evidence="14 17" id="KW-0418">Kinase</keyword>
<dbReference type="PANTHER" id="PTHR46244:SF3">
    <property type="entry name" value="PHOSPHOENOLPYRUVATE-PROTEIN PHOSPHOTRANSFERASE"/>
    <property type="match status" value="1"/>
</dbReference>
<dbReference type="InterPro" id="IPR000121">
    <property type="entry name" value="PEP_util_C"/>
</dbReference>
<gene>
    <name evidence="24" type="ORF">SAMN02910418_01951</name>
</gene>
<feature type="binding site" evidence="19">
    <location>
        <position position="297"/>
    </location>
    <ligand>
        <name>phosphoenolpyruvate</name>
        <dbReference type="ChEBI" id="CHEBI:58702"/>
    </ligand>
</feature>
<comment type="similarity">
    <text evidence="5 17">Belongs to the PEP-utilizing enzyme family.</text>
</comment>
<reference evidence="25" key="1">
    <citation type="submission" date="2016-10" db="EMBL/GenBank/DDBJ databases">
        <authorList>
            <person name="Varghese N."/>
            <person name="Submissions S."/>
        </authorList>
    </citation>
    <scope>NUCLEOTIDE SEQUENCE [LARGE SCALE GENOMIC DNA]</scope>
    <source>
        <strain evidence="25">KPR-1</strain>
    </source>
</reference>
<feature type="domain" description="Phosphotransferase system enzyme I N-terminal" evidence="23">
    <location>
        <begin position="18"/>
        <end position="137"/>
    </location>
</feature>
<accession>A0A1H4CEP4</accession>
<evidence type="ECO:0000256" key="6">
    <source>
        <dbReference type="ARBA" id="ARBA00012232"/>
    </source>
</evidence>
<dbReference type="Pfam" id="PF05524">
    <property type="entry name" value="PEP-utilisers_N"/>
    <property type="match status" value="1"/>
</dbReference>
<feature type="active site" description="Proton donor" evidence="18">
    <location>
        <position position="493"/>
    </location>
</feature>
<dbReference type="InterPro" id="IPR006318">
    <property type="entry name" value="PTS_EI-like"/>
</dbReference>
<evidence type="ECO:0000259" key="22">
    <source>
        <dbReference type="Pfam" id="PF02896"/>
    </source>
</evidence>
<proteinExistence type="inferred from homology"/>
<dbReference type="RefSeq" id="WP_092565391.1">
    <property type="nucleotide sequence ID" value="NZ_FNQV01000012.1"/>
</dbReference>
<dbReference type="InterPro" id="IPR024692">
    <property type="entry name" value="PTS_EI"/>
</dbReference>
<dbReference type="Pfam" id="PF02896">
    <property type="entry name" value="PEP-utilizers_C"/>
    <property type="match status" value="1"/>
</dbReference>
<dbReference type="GO" id="GO:0005737">
    <property type="term" value="C:cytoplasm"/>
    <property type="evidence" value="ECO:0007669"/>
    <property type="project" value="UniProtKB-SubCell"/>
</dbReference>
<dbReference type="PROSITE" id="PS00370">
    <property type="entry name" value="PEP_ENZYMES_PHOS_SITE"/>
    <property type="match status" value="1"/>
</dbReference>
<dbReference type="SUPFAM" id="SSF52009">
    <property type="entry name" value="Phosphohistidine domain"/>
    <property type="match status" value="1"/>
</dbReference>
<feature type="active site" description="Tele-phosphohistidine intermediate" evidence="18">
    <location>
        <position position="200"/>
    </location>
</feature>
<evidence type="ECO:0000259" key="23">
    <source>
        <dbReference type="Pfam" id="PF05524"/>
    </source>
</evidence>
<evidence type="ECO:0000256" key="9">
    <source>
        <dbReference type="ARBA" id="ARBA00022490"/>
    </source>
</evidence>
<dbReference type="Gene3D" id="3.50.30.10">
    <property type="entry name" value="Phosphohistidine domain"/>
    <property type="match status" value="1"/>
</dbReference>
<evidence type="ECO:0000256" key="11">
    <source>
        <dbReference type="ARBA" id="ARBA00022679"/>
    </source>
</evidence>
<organism evidence="24 25">
    <name type="scientific">Bowdeniella nasicola</name>
    <dbReference type="NCBI Taxonomy" id="208480"/>
    <lineage>
        <taxon>Bacteria</taxon>
        <taxon>Bacillati</taxon>
        <taxon>Actinomycetota</taxon>
        <taxon>Actinomycetes</taxon>
        <taxon>Actinomycetales</taxon>
        <taxon>Actinomycetaceae</taxon>
        <taxon>Bowdeniella</taxon>
    </lineage>
</organism>
<dbReference type="PANTHER" id="PTHR46244">
    <property type="entry name" value="PHOSPHOENOLPYRUVATE-PROTEIN PHOSPHOTRANSFERASE"/>
    <property type="match status" value="1"/>
</dbReference>
<dbReference type="Gene3D" id="3.20.20.60">
    <property type="entry name" value="Phosphoenolpyruvate-binding domains"/>
    <property type="match status" value="1"/>
</dbReference>
<keyword evidence="10 17" id="KW-0762">Sugar transport</keyword>
<dbReference type="InterPro" id="IPR018274">
    <property type="entry name" value="PEP_util_AS"/>
</dbReference>
<keyword evidence="11 17" id="KW-0808">Transferase</keyword>
<comment type="catalytic activity">
    <reaction evidence="1 17">
        <text>L-histidyl-[protein] + phosphoenolpyruvate = N(pros)-phospho-L-histidyl-[protein] + pyruvate</text>
        <dbReference type="Rhea" id="RHEA:23880"/>
        <dbReference type="Rhea" id="RHEA-COMP:9745"/>
        <dbReference type="Rhea" id="RHEA-COMP:9746"/>
        <dbReference type="ChEBI" id="CHEBI:15361"/>
        <dbReference type="ChEBI" id="CHEBI:29979"/>
        <dbReference type="ChEBI" id="CHEBI:58702"/>
        <dbReference type="ChEBI" id="CHEBI:64837"/>
        <dbReference type="EC" id="2.7.3.9"/>
    </reaction>
</comment>
<dbReference type="GO" id="GO:0046872">
    <property type="term" value="F:metal ion binding"/>
    <property type="evidence" value="ECO:0007669"/>
    <property type="project" value="UniProtKB-KW"/>
</dbReference>
<feature type="domain" description="PEP-utilising enzyme C-terminal" evidence="22">
    <location>
        <begin position="263"/>
        <end position="528"/>
    </location>
</feature>
<feature type="domain" description="PEP-utilising enzyme mobile" evidence="21">
    <location>
        <begin position="165"/>
        <end position="235"/>
    </location>
</feature>
<evidence type="ECO:0000256" key="3">
    <source>
        <dbReference type="ARBA" id="ARBA00002728"/>
    </source>
</evidence>
<evidence type="ECO:0000256" key="5">
    <source>
        <dbReference type="ARBA" id="ARBA00007837"/>
    </source>
</evidence>
<keyword evidence="12 17" id="KW-0598">Phosphotransferase system</keyword>
<name>A0A1H4CEP4_9ACTO</name>
<dbReference type="InterPro" id="IPR050499">
    <property type="entry name" value="PEP-utilizing_PTS_enzyme"/>
</dbReference>
<dbReference type="EC" id="2.7.3.9" evidence="6 17"/>
<evidence type="ECO:0000256" key="2">
    <source>
        <dbReference type="ARBA" id="ARBA00001946"/>
    </source>
</evidence>
<evidence type="ECO:0000313" key="25">
    <source>
        <dbReference type="Proteomes" id="UP000199288"/>
    </source>
</evidence>
<evidence type="ECO:0000256" key="17">
    <source>
        <dbReference type="PIRNR" id="PIRNR000732"/>
    </source>
</evidence>
<feature type="binding site" evidence="19">
    <location>
        <begin position="445"/>
        <end position="446"/>
    </location>
    <ligand>
        <name>phosphoenolpyruvate</name>
        <dbReference type="ChEBI" id="CHEBI:58702"/>
    </ligand>
</feature>
<comment type="cofactor">
    <cofactor evidence="2 17 20">
        <name>Mg(2+)</name>
        <dbReference type="ChEBI" id="CHEBI:18420"/>
    </cofactor>
</comment>
<evidence type="ECO:0000256" key="1">
    <source>
        <dbReference type="ARBA" id="ARBA00000683"/>
    </source>
</evidence>
<evidence type="ECO:0000256" key="16">
    <source>
        <dbReference type="ARBA" id="ARBA00033235"/>
    </source>
</evidence>
<evidence type="ECO:0000256" key="7">
    <source>
        <dbReference type="ARBA" id="ARBA00016544"/>
    </source>
</evidence>
<dbReference type="InterPro" id="IPR015813">
    <property type="entry name" value="Pyrv/PenolPyrv_kinase-like_dom"/>
</dbReference>
<evidence type="ECO:0000256" key="8">
    <source>
        <dbReference type="ARBA" id="ARBA00022448"/>
    </source>
</evidence>
<keyword evidence="8 17" id="KW-0813">Transport</keyword>
<dbReference type="Proteomes" id="UP000199288">
    <property type="component" value="Unassembled WGS sequence"/>
</dbReference>